<dbReference type="Pfam" id="PF00319">
    <property type="entry name" value="SRF-TF"/>
    <property type="match status" value="1"/>
</dbReference>
<name>A0A1Q1NA01_9ERIC</name>
<dbReference type="SMART" id="SM00432">
    <property type="entry name" value="MADS"/>
    <property type="match status" value="1"/>
</dbReference>
<dbReference type="CDD" id="cd00265">
    <property type="entry name" value="MADS_MEF2_like"/>
    <property type="match status" value="1"/>
</dbReference>
<dbReference type="Gene3D" id="3.40.1810.10">
    <property type="entry name" value="Transcription factor, MADS-box"/>
    <property type="match status" value="1"/>
</dbReference>
<dbReference type="PROSITE" id="PS50066">
    <property type="entry name" value="MADS_BOX_2"/>
    <property type="match status" value="1"/>
</dbReference>
<dbReference type="InterPro" id="IPR033896">
    <property type="entry name" value="MEF2-like_N"/>
</dbReference>
<dbReference type="InterPro" id="IPR050142">
    <property type="entry name" value="MADS-box/MEF2_TF"/>
</dbReference>
<dbReference type="InterPro" id="IPR036879">
    <property type="entry name" value="TF_MADSbox_sf"/>
</dbReference>
<dbReference type="PRINTS" id="PR00404">
    <property type="entry name" value="MADSDOMAIN"/>
</dbReference>
<organism evidence="9">
    <name type="scientific">Monotropa hypopitys</name>
    <name type="common">pinesap</name>
    <dbReference type="NCBI Taxonomy" id="176248"/>
    <lineage>
        <taxon>Eukaryota</taxon>
        <taxon>Viridiplantae</taxon>
        <taxon>Streptophyta</taxon>
        <taxon>Embryophyta</taxon>
        <taxon>Tracheophyta</taxon>
        <taxon>Spermatophyta</taxon>
        <taxon>Magnoliopsida</taxon>
        <taxon>eudicotyledons</taxon>
        <taxon>Gunneridae</taxon>
        <taxon>Pentapetalae</taxon>
        <taxon>asterids</taxon>
        <taxon>Ericales</taxon>
        <taxon>Ericaceae</taxon>
        <taxon>Pyroloideae</taxon>
        <taxon>Monotropeae</taxon>
        <taxon>Monotropa</taxon>
    </lineage>
</organism>
<dbReference type="GO" id="GO:0005634">
    <property type="term" value="C:nucleus"/>
    <property type="evidence" value="ECO:0007669"/>
    <property type="project" value="UniProtKB-SubCell"/>
</dbReference>
<dbReference type="PROSITE" id="PS00350">
    <property type="entry name" value="MADS_BOX_1"/>
    <property type="match status" value="1"/>
</dbReference>
<dbReference type="FunFam" id="3.40.1810.10:FF:000028">
    <property type="entry name" value="Agamous-like MADS-box protein AGL66 isoform A"/>
    <property type="match status" value="1"/>
</dbReference>
<keyword evidence="5" id="KW-0539">Nucleus</keyword>
<evidence type="ECO:0000313" key="9">
    <source>
        <dbReference type="EMBL" id="AQM52309.1"/>
    </source>
</evidence>
<dbReference type="SUPFAM" id="SSF55455">
    <property type="entry name" value="SRF-like"/>
    <property type="match status" value="1"/>
</dbReference>
<comment type="subcellular location">
    <subcellularLocation>
        <location evidence="1">Nucleus</location>
    </subcellularLocation>
</comment>
<dbReference type="EMBL" id="KX885025">
    <property type="protein sequence ID" value="AQM52309.1"/>
    <property type="molecule type" value="mRNA"/>
</dbReference>
<sequence length="411" mass="46235">MGRVKLQIKKIENNTSRQVTFSKRRNGLIKKAYELSVLCDIDVALIMFSPSDRLSVFSGKRRIEDVLSSYVDLTDHERGGILHNREYLISTLQKIKNEEAMILELESSPEELNLASKELQQEISNLQQQLQTAEEQLSVFEPDVLGFTTKEELESCEKNLLAAMDRITQRQKVLMDEHLSAFEAPPTIQMNSFGHIYFESPKGMPSTSSFQSELVSWLPENGVNGENQNPIFGDSGHPFISVSDNSPSTTHNQLCQIEVTNGCLVTNPSDEHEIHDSLKQWHNLCTSNVFLSSSLMPSTSFPQDHLADPCTVAVEQHHPVEGPSSCLELPMVEVEGTHNCPEVPMEEVQRTSRFLEVQPEQIDHSKPKLAMQKVDGTPCWGTLSCTKIPCRQEDGKHETKTPEIDMEKDSS</sequence>
<keyword evidence="3" id="KW-0238">DNA-binding</keyword>
<gene>
    <name evidence="9" type="primary">AGL104</name>
</gene>
<evidence type="ECO:0000256" key="3">
    <source>
        <dbReference type="ARBA" id="ARBA00023125"/>
    </source>
</evidence>
<protein>
    <submittedName>
        <fullName evidence="9">AGL104</fullName>
    </submittedName>
</protein>
<dbReference type="GO" id="GO:0046983">
    <property type="term" value="F:protein dimerization activity"/>
    <property type="evidence" value="ECO:0007669"/>
    <property type="project" value="InterPro"/>
</dbReference>
<feature type="domain" description="MADS-box" evidence="8">
    <location>
        <begin position="1"/>
        <end position="61"/>
    </location>
</feature>
<keyword evidence="2" id="KW-0805">Transcription regulation</keyword>
<accession>A0A1Q1NA01</accession>
<feature type="coiled-coil region" evidence="6">
    <location>
        <begin position="109"/>
        <end position="136"/>
    </location>
</feature>
<proteinExistence type="evidence at transcript level"/>
<feature type="region of interest" description="Disordered" evidence="7">
    <location>
        <begin position="392"/>
        <end position="411"/>
    </location>
</feature>
<keyword evidence="6" id="KW-0175">Coiled coil</keyword>
<evidence type="ECO:0000256" key="5">
    <source>
        <dbReference type="ARBA" id="ARBA00023242"/>
    </source>
</evidence>
<evidence type="ECO:0000259" key="8">
    <source>
        <dbReference type="PROSITE" id="PS50066"/>
    </source>
</evidence>
<dbReference type="PANTHER" id="PTHR48019">
    <property type="entry name" value="SERUM RESPONSE FACTOR HOMOLOG"/>
    <property type="match status" value="1"/>
</dbReference>
<evidence type="ECO:0000256" key="4">
    <source>
        <dbReference type="ARBA" id="ARBA00023163"/>
    </source>
</evidence>
<evidence type="ECO:0000256" key="7">
    <source>
        <dbReference type="SAM" id="MobiDB-lite"/>
    </source>
</evidence>
<dbReference type="GO" id="GO:0045944">
    <property type="term" value="P:positive regulation of transcription by RNA polymerase II"/>
    <property type="evidence" value="ECO:0007669"/>
    <property type="project" value="InterPro"/>
</dbReference>
<evidence type="ECO:0000256" key="2">
    <source>
        <dbReference type="ARBA" id="ARBA00023015"/>
    </source>
</evidence>
<reference evidence="9" key="1">
    <citation type="journal article" date="2016" name="Plant Mol. Biol.">
        <title>Deep-sequence profiling of miRNAs and their target prediction in Monotropa hypopitys.</title>
        <authorList>
            <person name="Shchennikova A.V."/>
            <person name="Beletsky A.V."/>
            <person name="Shulga O.A."/>
            <person name="Mazur A.M."/>
            <person name="Prokhortchouk E.B."/>
            <person name="Kochieva E.Z."/>
            <person name="Ravin N.V."/>
            <person name="Skryabin K.G."/>
        </authorList>
    </citation>
    <scope>NUCLEOTIDE SEQUENCE</scope>
    <source>
        <tissue evidence="9">Roots</tissue>
    </source>
</reference>
<dbReference type="AlphaFoldDB" id="A0A1Q1NA01"/>
<keyword evidence="4" id="KW-0804">Transcription</keyword>
<evidence type="ECO:0000256" key="6">
    <source>
        <dbReference type="SAM" id="Coils"/>
    </source>
</evidence>
<evidence type="ECO:0000256" key="1">
    <source>
        <dbReference type="ARBA" id="ARBA00004123"/>
    </source>
</evidence>
<dbReference type="InterPro" id="IPR002100">
    <property type="entry name" value="TF_MADSbox"/>
</dbReference>
<dbReference type="GO" id="GO:0000977">
    <property type="term" value="F:RNA polymerase II transcription regulatory region sequence-specific DNA binding"/>
    <property type="evidence" value="ECO:0007669"/>
    <property type="project" value="InterPro"/>
</dbReference>